<dbReference type="InterPro" id="IPR000515">
    <property type="entry name" value="MetI-like"/>
</dbReference>
<feature type="transmembrane region" description="Helical" evidence="7">
    <location>
        <begin position="209"/>
        <end position="231"/>
    </location>
</feature>
<evidence type="ECO:0000256" key="4">
    <source>
        <dbReference type="ARBA" id="ARBA00022692"/>
    </source>
</evidence>
<feature type="transmembrane region" description="Helical" evidence="7">
    <location>
        <begin position="269"/>
        <end position="290"/>
    </location>
</feature>
<evidence type="ECO:0000256" key="2">
    <source>
        <dbReference type="ARBA" id="ARBA00022448"/>
    </source>
</evidence>
<comment type="caution">
    <text evidence="9">The sequence shown here is derived from an EMBL/GenBank/DDBJ whole genome shotgun (WGS) entry which is preliminary data.</text>
</comment>
<dbReference type="InterPro" id="IPR051393">
    <property type="entry name" value="ABC_transporter_permease"/>
</dbReference>
<keyword evidence="2 7" id="KW-0813">Transport</keyword>
<reference evidence="11 12" key="1">
    <citation type="submission" date="2018-08" db="EMBL/GenBank/DDBJ databases">
        <title>A genome reference for cultivated species of the human gut microbiota.</title>
        <authorList>
            <person name="Zou Y."/>
            <person name="Xue W."/>
            <person name="Luo G."/>
        </authorList>
    </citation>
    <scope>NUCLEOTIDE SEQUENCE [LARGE SCALE GENOMIC DNA]</scope>
    <source>
        <strain evidence="10 12">AF39-4</strain>
        <strain evidence="9 11">OM06-11AA</strain>
    </source>
</reference>
<evidence type="ECO:0000313" key="9">
    <source>
        <dbReference type="EMBL" id="RGN04312.1"/>
    </source>
</evidence>
<name>A0A3E5A5P9_9FIRM</name>
<dbReference type="GO" id="GO:0005886">
    <property type="term" value="C:plasma membrane"/>
    <property type="evidence" value="ECO:0007669"/>
    <property type="project" value="UniProtKB-SubCell"/>
</dbReference>
<comment type="subcellular location">
    <subcellularLocation>
        <location evidence="1 7">Cell membrane</location>
        <topology evidence="1 7">Multi-pass membrane protein</topology>
    </subcellularLocation>
</comment>
<gene>
    <name evidence="10" type="ORF">DW040_11085</name>
    <name evidence="9" type="ORF">DXB81_10155</name>
</gene>
<evidence type="ECO:0000256" key="3">
    <source>
        <dbReference type="ARBA" id="ARBA00022475"/>
    </source>
</evidence>
<dbReference type="SUPFAM" id="SSF161098">
    <property type="entry name" value="MetI-like"/>
    <property type="match status" value="1"/>
</dbReference>
<dbReference type="Proteomes" id="UP000261222">
    <property type="component" value="Unassembled WGS sequence"/>
</dbReference>
<evidence type="ECO:0000313" key="11">
    <source>
        <dbReference type="Proteomes" id="UP000261222"/>
    </source>
</evidence>
<keyword evidence="4 7" id="KW-0812">Transmembrane</keyword>
<accession>A0A3E5A5P9</accession>
<feature type="transmembrane region" description="Helical" evidence="7">
    <location>
        <begin position="117"/>
        <end position="137"/>
    </location>
</feature>
<feature type="transmembrane region" description="Helical" evidence="7">
    <location>
        <begin position="83"/>
        <end position="105"/>
    </location>
</feature>
<evidence type="ECO:0000313" key="10">
    <source>
        <dbReference type="EMBL" id="RHK94217.1"/>
    </source>
</evidence>
<evidence type="ECO:0000259" key="8">
    <source>
        <dbReference type="PROSITE" id="PS50928"/>
    </source>
</evidence>
<dbReference type="GO" id="GO:0055085">
    <property type="term" value="P:transmembrane transport"/>
    <property type="evidence" value="ECO:0007669"/>
    <property type="project" value="InterPro"/>
</dbReference>
<evidence type="ECO:0000256" key="6">
    <source>
        <dbReference type="ARBA" id="ARBA00023136"/>
    </source>
</evidence>
<dbReference type="PANTHER" id="PTHR30193">
    <property type="entry name" value="ABC TRANSPORTER PERMEASE PROTEIN"/>
    <property type="match status" value="1"/>
</dbReference>
<dbReference type="PANTHER" id="PTHR30193:SF37">
    <property type="entry name" value="INNER MEMBRANE ABC TRANSPORTER PERMEASE PROTEIN YCJO"/>
    <property type="match status" value="1"/>
</dbReference>
<evidence type="ECO:0000313" key="12">
    <source>
        <dbReference type="Proteomes" id="UP000284267"/>
    </source>
</evidence>
<dbReference type="EMBL" id="QSUB01000004">
    <property type="protein sequence ID" value="RGN04312.1"/>
    <property type="molecule type" value="Genomic_DNA"/>
</dbReference>
<evidence type="ECO:0000256" key="5">
    <source>
        <dbReference type="ARBA" id="ARBA00022989"/>
    </source>
</evidence>
<feature type="domain" description="ABC transmembrane type-1" evidence="8">
    <location>
        <begin position="79"/>
        <end position="290"/>
    </location>
</feature>
<comment type="similarity">
    <text evidence="7">Belongs to the binding-protein-dependent transport system permease family.</text>
</comment>
<sequence length="302" mass="34050">MKINKKNKTCRKKEKSDIGAAILFLAPNFIGFMIFTLIPMVFSLVMSLYDWPLTGTHTFVGLKNFITLFTKDILFFKVMKNTFVYVIAYVGLNVIIALGMAVWITSLKKANQFFRSVFFLPMMVGIVSSTMIFKWILSDTGIVNTVLRFFGAEGFNWFGSTKTAMIAVVIVSIWQGFGYNMVIFISGLLSVPKSLIEAAKIDGANSIQIFFKITLPAMSPSIFFAVVMTVISSFQVFDQTFVSTMGGPNNETNTMVLYLYNNAFKYQRLGYASAIAWVLFFCMLIITGILMKQQKRLVNYDS</sequence>
<dbReference type="RefSeq" id="WP_117639430.1">
    <property type="nucleotide sequence ID" value="NZ_CABJDZ010000005.1"/>
</dbReference>
<dbReference type="Pfam" id="PF00528">
    <property type="entry name" value="BPD_transp_1"/>
    <property type="match status" value="1"/>
</dbReference>
<protein>
    <submittedName>
        <fullName evidence="9">Sugar ABC transporter permease</fullName>
    </submittedName>
</protein>
<evidence type="ECO:0000256" key="7">
    <source>
        <dbReference type="RuleBase" id="RU363032"/>
    </source>
</evidence>
<feature type="transmembrane region" description="Helical" evidence="7">
    <location>
        <begin position="21"/>
        <end position="49"/>
    </location>
</feature>
<keyword evidence="3" id="KW-1003">Cell membrane</keyword>
<dbReference type="Proteomes" id="UP000284267">
    <property type="component" value="Unassembled WGS sequence"/>
</dbReference>
<dbReference type="AlphaFoldDB" id="A0A3E5A5P9"/>
<dbReference type="PROSITE" id="PS50928">
    <property type="entry name" value="ABC_TM1"/>
    <property type="match status" value="1"/>
</dbReference>
<dbReference type="Gene3D" id="1.10.3720.10">
    <property type="entry name" value="MetI-like"/>
    <property type="match status" value="1"/>
</dbReference>
<keyword evidence="5 7" id="KW-1133">Transmembrane helix</keyword>
<feature type="transmembrane region" description="Helical" evidence="7">
    <location>
        <begin position="164"/>
        <end position="189"/>
    </location>
</feature>
<evidence type="ECO:0000256" key="1">
    <source>
        <dbReference type="ARBA" id="ARBA00004651"/>
    </source>
</evidence>
<dbReference type="InterPro" id="IPR035906">
    <property type="entry name" value="MetI-like_sf"/>
</dbReference>
<keyword evidence="6 7" id="KW-0472">Membrane</keyword>
<proteinExistence type="inferred from homology"/>
<dbReference type="CDD" id="cd06261">
    <property type="entry name" value="TM_PBP2"/>
    <property type="match status" value="1"/>
</dbReference>
<organism evidence="9 11">
    <name type="scientific">Blautia obeum</name>
    <dbReference type="NCBI Taxonomy" id="40520"/>
    <lineage>
        <taxon>Bacteria</taxon>
        <taxon>Bacillati</taxon>
        <taxon>Bacillota</taxon>
        <taxon>Clostridia</taxon>
        <taxon>Lachnospirales</taxon>
        <taxon>Lachnospiraceae</taxon>
        <taxon>Blautia</taxon>
    </lineage>
</organism>
<dbReference type="EMBL" id="QROE01000005">
    <property type="protein sequence ID" value="RHK94217.1"/>
    <property type="molecule type" value="Genomic_DNA"/>
</dbReference>